<dbReference type="Proteomes" id="UP000295718">
    <property type="component" value="Unassembled WGS sequence"/>
</dbReference>
<evidence type="ECO:0000256" key="1">
    <source>
        <dbReference type="ARBA" id="ARBA00023002"/>
    </source>
</evidence>
<dbReference type="STRING" id="1469948.GCA_000732725_00086"/>
<protein>
    <submittedName>
        <fullName evidence="4">Alcohol dehydrogenase class IV</fullName>
    </submittedName>
</protein>
<dbReference type="GO" id="GO:0004022">
    <property type="term" value="F:alcohol dehydrogenase (NAD+) activity"/>
    <property type="evidence" value="ECO:0007669"/>
    <property type="project" value="UniProtKB-ARBA"/>
</dbReference>
<evidence type="ECO:0000259" key="3">
    <source>
        <dbReference type="Pfam" id="PF25137"/>
    </source>
</evidence>
<dbReference type="FunFam" id="3.40.50.1970:FF:000003">
    <property type="entry name" value="Alcohol dehydrogenase, iron-containing"/>
    <property type="match status" value="1"/>
</dbReference>
<reference evidence="4 5" key="1">
    <citation type="submission" date="2019-03" db="EMBL/GenBank/DDBJ databases">
        <title>Genomic Encyclopedia of Type Strains, Phase IV (KMG-IV): sequencing the most valuable type-strain genomes for metagenomic binning, comparative biology and taxonomic classification.</title>
        <authorList>
            <person name="Goeker M."/>
        </authorList>
    </citation>
    <scope>NUCLEOTIDE SEQUENCE [LARGE SCALE GENOMIC DNA]</scope>
    <source>
        <strain evidence="4 5">DSM 100556</strain>
    </source>
</reference>
<feature type="domain" description="Fe-containing alcohol dehydrogenase-like C-terminal" evidence="3">
    <location>
        <begin position="186"/>
        <end position="375"/>
    </location>
</feature>
<dbReference type="InterPro" id="IPR039697">
    <property type="entry name" value="Alcohol_dehydrogenase_Fe"/>
</dbReference>
<name>A0A4R1R4F7_9FIRM</name>
<dbReference type="InterPro" id="IPR018211">
    <property type="entry name" value="ADH_Fe_CS"/>
</dbReference>
<dbReference type="AlphaFoldDB" id="A0A4R1R4F7"/>
<dbReference type="InterPro" id="IPR001670">
    <property type="entry name" value="ADH_Fe/GldA"/>
</dbReference>
<dbReference type="EMBL" id="SLUO01000002">
    <property type="protein sequence ID" value="TCL60353.1"/>
    <property type="molecule type" value="Genomic_DNA"/>
</dbReference>
<sequence length="379" mass="42321">MQYKMFKTTQYVLGNGSIEKLGEYIDKKIAFVVDEGIMRALELDKLIFDNMLKDANYKIVCNMKAEPHMYMLETPINEIRKFEPDVIVGIGGGSVMDTAKALWLFYELPDYDWEKATKAYEVEPFPGKAELIVVPTTSGTGSETTGCAVIKDEHKKKRMILSDEIIPDLAIMDFDLLKSLPSGNIAFSGTDALAHALEAGVSKLASTMVRMQCIQAAVTIIKELPKSVRGDMEAREKMHVAATMAGAGINNSITGMAHGMDQAGGDFGKPHGLMTGLLLPYTMEYLIPQPVYEEVADQLQITGSSEEKQKKLVKRIWEMYEEIQMPLTLKETGISEQEYLDKIPSYIKAASQDANIMFAPKELAQEELNNLYRSFYYGE</sequence>
<dbReference type="Gene3D" id="1.20.1090.10">
    <property type="entry name" value="Dehydroquinate synthase-like - alpha domain"/>
    <property type="match status" value="1"/>
</dbReference>
<evidence type="ECO:0000313" key="5">
    <source>
        <dbReference type="Proteomes" id="UP000295718"/>
    </source>
</evidence>
<comment type="caution">
    <text evidence="4">The sequence shown here is derived from an EMBL/GenBank/DDBJ whole genome shotgun (WGS) entry which is preliminary data.</text>
</comment>
<feature type="domain" description="Alcohol dehydrogenase iron-type/glycerol dehydrogenase GldA" evidence="2">
    <location>
        <begin position="9"/>
        <end position="173"/>
    </location>
</feature>
<gene>
    <name evidence="4" type="ORF">EDD76_10248</name>
</gene>
<evidence type="ECO:0000259" key="2">
    <source>
        <dbReference type="Pfam" id="PF00465"/>
    </source>
</evidence>
<dbReference type="Pfam" id="PF25137">
    <property type="entry name" value="ADH_Fe_C"/>
    <property type="match status" value="1"/>
</dbReference>
<evidence type="ECO:0000313" key="4">
    <source>
        <dbReference type="EMBL" id="TCL60353.1"/>
    </source>
</evidence>
<dbReference type="PANTHER" id="PTHR11496:SF83">
    <property type="entry name" value="HYDROXYACID-OXOACID TRANSHYDROGENASE, MITOCHONDRIAL"/>
    <property type="match status" value="1"/>
</dbReference>
<dbReference type="Pfam" id="PF00465">
    <property type="entry name" value="Fe-ADH"/>
    <property type="match status" value="1"/>
</dbReference>
<dbReference type="GO" id="GO:0046872">
    <property type="term" value="F:metal ion binding"/>
    <property type="evidence" value="ECO:0007669"/>
    <property type="project" value="InterPro"/>
</dbReference>
<dbReference type="PANTHER" id="PTHR11496">
    <property type="entry name" value="ALCOHOL DEHYDROGENASE"/>
    <property type="match status" value="1"/>
</dbReference>
<dbReference type="Gene3D" id="3.40.50.1970">
    <property type="match status" value="1"/>
</dbReference>
<keyword evidence="1" id="KW-0560">Oxidoreductase</keyword>
<accession>A0A4R1R4F7</accession>
<organism evidence="4 5">
    <name type="scientific">Kineothrix alysoides</name>
    <dbReference type="NCBI Taxonomy" id="1469948"/>
    <lineage>
        <taxon>Bacteria</taxon>
        <taxon>Bacillati</taxon>
        <taxon>Bacillota</taxon>
        <taxon>Clostridia</taxon>
        <taxon>Lachnospirales</taxon>
        <taxon>Lachnospiraceae</taxon>
        <taxon>Kineothrix</taxon>
    </lineage>
</organism>
<proteinExistence type="predicted"/>
<dbReference type="InterPro" id="IPR056798">
    <property type="entry name" value="ADH_Fe_C"/>
</dbReference>
<keyword evidence="5" id="KW-1185">Reference proteome</keyword>
<dbReference type="RefSeq" id="WP_031388873.1">
    <property type="nucleotide sequence ID" value="NZ_JPNB01000001.1"/>
</dbReference>
<dbReference type="PROSITE" id="PS00913">
    <property type="entry name" value="ADH_IRON_1"/>
    <property type="match status" value="1"/>
</dbReference>
<dbReference type="SUPFAM" id="SSF56796">
    <property type="entry name" value="Dehydroquinate synthase-like"/>
    <property type="match status" value="1"/>
</dbReference>
<dbReference type="OrthoDB" id="9804734at2"/>